<organism evidence="3">
    <name type="scientific">bioreactor metagenome</name>
    <dbReference type="NCBI Taxonomy" id="1076179"/>
    <lineage>
        <taxon>unclassified sequences</taxon>
        <taxon>metagenomes</taxon>
        <taxon>ecological metagenomes</taxon>
    </lineage>
</organism>
<evidence type="ECO:0000259" key="2">
    <source>
        <dbReference type="Pfam" id="PF00109"/>
    </source>
</evidence>
<keyword evidence="1 3" id="KW-0808">Transferase</keyword>
<dbReference type="AlphaFoldDB" id="A0A644WMR0"/>
<dbReference type="PANTHER" id="PTHR11712:SF336">
    <property type="entry name" value="3-OXOACYL-[ACYL-CARRIER-PROTEIN] SYNTHASE, MITOCHONDRIAL"/>
    <property type="match status" value="1"/>
</dbReference>
<reference evidence="3" key="1">
    <citation type="submission" date="2019-08" db="EMBL/GenBank/DDBJ databases">
        <authorList>
            <person name="Kucharzyk K."/>
            <person name="Murdoch R.W."/>
            <person name="Higgins S."/>
            <person name="Loffler F."/>
        </authorList>
    </citation>
    <scope>NUCLEOTIDE SEQUENCE</scope>
</reference>
<dbReference type="Gene3D" id="3.40.47.10">
    <property type="match status" value="1"/>
</dbReference>
<sequence>MSTNNEHPEQACRPFDKLRDGFVMSEGSGILFLEELEHAKSCGAKILEEIVRY</sequence>
<evidence type="ECO:0000256" key="1">
    <source>
        <dbReference type="ARBA" id="ARBA00022679"/>
    </source>
</evidence>
<protein>
    <submittedName>
        <fullName evidence="3">3-oxoacyl-[acyl-carrier-protein] synthase 2</fullName>
        <ecNumber evidence="3">2.3.1.179</ecNumber>
    </submittedName>
</protein>
<dbReference type="GO" id="GO:0004315">
    <property type="term" value="F:3-oxoacyl-[acyl-carrier-protein] synthase activity"/>
    <property type="evidence" value="ECO:0007669"/>
    <property type="project" value="UniProtKB-EC"/>
</dbReference>
<name>A0A644WMR0_9ZZZZ</name>
<dbReference type="EMBL" id="VSSQ01001081">
    <property type="protein sequence ID" value="MPM04909.1"/>
    <property type="molecule type" value="Genomic_DNA"/>
</dbReference>
<gene>
    <name evidence="3" type="primary">fabF_21</name>
    <name evidence="3" type="ORF">SDC9_51190</name>
</gene>
<dbReference type="Pfam" id="PF00109">
    <property type="entry name" value="ketoacyl-synt"/>
    <property type="match status" value="1"/>
</dbReference>
<dbReference type="GO" id="GO:0006633">
    <property type="term" value="P:fatty acid biosynthetic process"/>
    <property type="evidence" value="ECO:0007669"/>
    <property type="project" value="TreeGrafter"/>
</dbReference>
<dbReference type="InterPro" id="IPR016039">
    <property type="entry name" value="Thiolase-like"/>
</dbReference>
<comment type="caution">
    <text evidence="3">The sequence shown here is derived from an EMBL/GenBank/DDBJ whole genome shotgun (WGS) entry which is preliminary data.</text>
</comment>
<dbReference type="GO" id="GO:0005829">
    <property type="term" value="C:cytosol"/>
    <property type="evidence" value="ECO:0007669"/>
    <property type="project" value="TreeGrafter"/>
</dbReference>
<keyword evidence="3" id="KW-0012">Acyltransferase</keyword>
<dbReference type="InterPro" id="IPR000794">
    <property type="entry name" value="Beta-ketoacyl_synthase"/>
</dbReference>
<proteinExistence type="predicted"/>
<evidence type="ECO:0000313" key="3">
    <source>
        <dbReference type="EMBL" id="MPM04909.1"/>
    </source>
</evidence>
<accession>A0A644WMR0</accession>
<dbReference type="EC" id="2.3.1.179" evidence="3"/>
<dbReference type="PANTHER" id="PTHR11712">
    <property type="entry name" value="POLYKETIDE SYNTHASE-RELATED"/>
    <property type="match status" value="1"/>
</dbReference>
<dbReference type="InterPro" id="IPR014030">
    <property type="entry name" value="Ketoacyl_synth_N"/>
</dbReference>
<feature type="domain" description="Beta-ketoacyl synthase-like N-terminal" evidence="2">
    <location>
        <begin position="1"/>
        <end position="39"/>
    </location>
</feature>
<dbReference type="SUPFAM" id="SSF53901">
    <property type="entry name" value="Thiolase-like"/>
    <property type="match status" value="1"/>
</dbReference>